<protein>
    <recommendedName>
        <fullName evidence="1">FANCI solenoid 1 domain-containing protein</fullName>
    </recommendedName>
</protein>
<proteinExistence type="predicted"/>
<dbReference type="OrthoDB" id="195089at2759"/>
<dbReference type="PANTHER" id="PTHR21818">
    <property type="entry name" value="BC025462 PROTEIN"/>
    <property type="match status" value="1"/>
</dbReference>
<gene>
    <name evidence="2" type="ORF">AB205_0177600</name>
</gene>
<evidence type="ECO:0000259" key="1">
    <source>
        <dbReference type="Pfam" id="PF14675"/>
    </source>
</evidence>
<keyword evidence="3" id="KW-1185">Reference proteome</keyword>
<dbReference type="GO" id="GO:0006281">
    <property type="term" value="P:DNA repair"/>
    <property type="evidence" value="ECO:0007669"/>
    <property type="project" value="InterPro"/>
</dbReference>
<name>A0A2G9S177_AQUCT</name>
<evidence type="ECO:0000313" key="3">
    <source>
        <dbReference type="Proteomes" id="UP000228934"/>
    </source>
</evidence>
<feature type="domain" description="FANCI solenoid 1" evidence="1">
    <location>
        <begin position="6"/>
        <end position="107"/>
    </location>
</feature>
<dbReference type="InterPro" id="IPR029308">
    <property type="entry name" value="FANCI_S1"/>
</dbReference>
<dbReference type="EMBL" id="KV929674">
    <property type="protein sequence ID" value="PIO33886.1"/>
    <property type="molecule type" value="Genomic_DNA"/>
</dbReference>
<accession>A0A2G9S177</accession>
<dbReference type="Pfam" id="PF14675">
    <property type="entry name" value="FANCI_S1"/>
    <property type="match status" value="1"/>
</dbReference>
<reference evidence="3" key="1">
    <citation type="journal article" date="2017" name="Nat. Commun.">
        <title>The North American bullfrog draft genome provides insight into hormonal regulation of long noncoding RNA.</title>
        <authorList>
            <person name="Hammond S.A."/>
            <person name="Warren R.L."/>
            <person name="Vandervalk B.P."/>
            <person name="Kucuk E."/>
            <person name="Khan H."/>
            <person name="Gibb E.A."/>
            <person name="Pandoh P."/>
            <person name="Kirk H."/>
            <person name="Zhao Y."/>
            <person name="Jones M."/>
            <person name="Mungall A.J."/>
            <person name="Coope R."/>
            <person name="Pleasance S."/>
            <person name="Moore R.A."/>
            <person name="Holt R.A."/>
            <person name="Round J.M."/>
            <person name="Ohora S."/>
            <person name="Walle B.V."/>
            <person name="Veldhoen N."/>
            <person name="Helbing C.C."/>
            <person name="Birol I."/>
        </authorList>
    </citation>
    <scope>NUCLEOTIDE SEQUENCE [LARGE SCALE GENOMIC DNA]</scope>
</reference>
<dbReference type="PANTHER" id="PTHR21818:SF0">
    <property type="entry name" value="FANCONI ANEMIA GROUP I PROTEIN"/>
    <property type="match status" value="1"/>
</dbReference>
<dbReference type="Proteomes" id="UP000228934">
    <property type="component" value="Unassembled WGS sequence"/>
</dbReference>
<sequence length="153" mass="17308">MNVFSFRDVLLSTEELQFVVEKVLRLLSKLDLQEMPPLVYQLLLLSAKGSKRTILEGVITVFNDLDQKLMQEAKNDDSIDLDDSTIPKEQLRQVEGTIILHIVFAIKFDQDLGRELVKVQESSVTLNGCTAGGHKQIFMPFQCRSPLVCVQNT</sequence>
<organism evidence="2 3">
    <name type="scientific">Aquarana catesbeiana</name>
    <name type="common">American bullfrog</name>
    <name type="synonym">Rana catesbeiana</name>
    <dbReference type="NCBI Taxonomy" id="8400"/>
    <lineage>
        <taxon>Eukaryota</taxon>
        <taxon>Metazoa</taxon>
        <taxon>Chordata</taxon>
        <taxon>Craniata</taxon>
        <taxon>Vertebrata</taxon>
        <taxon>Euteleostomi</taxon>
        <taxon>Amphibia</taxon>
        <taxon>Batrachia</taxon>
        <taxon>Anura</taxon>
        <taxon>Neobatrachia</taxon>
        <taxon>Ranoidea</taxon>
        <taxon>Ranidae</taxon>
        <taxon>Aquarana</taxon>
    </lineage>
</organism>
<dbReference type="InterPro" id="IPR026171">
    <property type="entry name" value="FANCI"/>
</dbReference>
<evidence type="ECO:0000313" key="2">
    <source>
        <dbReference type="EMBL" id="PIO33886.1"/>
    </source>
</evidence>
<dbReference type="GO" id="GO:0070182">
    <property type="term" value="F:DNA polymerase binding"/>
    <property type="evidence" value="ECO:0007669"/>
    <property type="project" value="TreeGrafter"/>
</dbReference>
<dbReference type="AlphaFoldDB" id="A0A2G9S177"/>